<sequence>MTIHRKPARAFFTCLVLGLSAACSWAAILKRFDAPDPKQEGYLKSFRPPALSFRGTTSLPADRYNLLFLPVIQSDGNVTDANASLVASFTPLASGATPSSAGSISVRQPPVALPFGLVPPPVLPQADPFDVAALDEPSTDDLIDALEREEPRDSLGLPA</sequence>
<feature type="non-terminal residue" evidence="1">
    <location>
        <position position="159"/>
    </location>
</feature>
<dbReference type="EMBL" id="UINC01080430">
    <property type="protein sequence ID" value="SVC23352.1"/>
    <property type="molecule type" value="Genomic_DNA"/>
</dbReference>
<protein>
    <recommendedName>
        <fullName evidence="2">Lipoprotein</fullName>
    </recommendedName>
</protein>
<reference evidence="1" key="1">
    <citation type="submission" date="2018-05" db="EMBL/GenBank/DDBJ databases">
        <authorList>
            <person name="Lanie J.A."/>
            <person name="Ng W.-L."/>
            <person name="Kazmierczak K.M."/>
            <person name="Andrzejewski T.M."/>
            <person name="Davidsen T.M."/>
            <person name="Wayne K.J."/>
            <person name="Tettelin H."/>
            <person name="Glass J.I."/>
            <person name="Rusch D."/>
            <person name="Podicherti R."/>
            <person name="Tsui H.-C.T."/>
            <person name="Winkler M.E."/>
        </authorList>
    </citation>
    <scope>NUCLEOTIDE SEQUENCE</scope>
</reference>
<evidence type="ECO:0000313" key="1">
    <source>
        <dbReference type="EMBL" id="SVC23352.1"/>
    </source>
</evidence>
<evidence type="ECO:0008006" key="2">
    <source>
        <dbReference type="Google" id="ProtNLM"/>
    </source>
</evidence>
<proteinExistence type="predicted"/>
<accession>A0A382KJ40</accession>
<dbReference type="PROSITE" id="PS51257">
    <property type="entry name" value="PROKAR_LIPOPROTEIN"/>
    <property type="match status" value="1"/>
</dbReference>
<organism evidence="1">
    <name type="scientific">marine metagenome</name>
    <dbReference type="NCBI Taxonomy" id="408172"/>
    <lineage>
        <taxon>unclassified sequences</taxon>
        <taxon>metagenomes</taxon>
        <taxon>ecological metagenomes</taxon>
    </lineage>
</organism>
<gene>
    <name evidence="1" type="ORF">METZ01_LOCUS276206</name>
</gene>
<dbReference type="AlphaFoldDB" id="A0A382KJ40"/>
<name>A0A382KJ40_9ZZZZ</name>